<dbReference type="PROSITE" id="PS50941">
    <property type="entry name" value="CHIT_BIND_I_2"/>
    <property type="match status" value="1"/>
</dbReference>
<keyword evidence="3" id="KW-0479">Metal-binding</keyword>
<dbReference type="SUPFAM" id="SSF57016">
    <property type="entry name" value="Plant lectins/antimicrobial peptides"/>
    <property type="match status" value="1"/>
</dbReference>
<keyword evidence="8" id="KW-1015">Disulfide bond</keyword>
<feature type="region of interest" description="Disordered" evidence="9">
    <location>
        <begin position="48"/>
        <end position="80"/>
    </location>
</feature>
<name>A0A6A6T1T7_9PLEO</name>
<comment type="cofactor">
    <cofactor evidence="1">
        <name>Co(2+)</name>
        <dbReference type="ChEBI" id="CHEBI:48828"/>
    </cofactor>
</comment>
<dbReference type="PANTHER" id="PTHR46471:SF2">
    <property type="entry name" value="CHITIN DEACETYLASE-RELATED"/>
    <property type="match status" value="1"/>
</dbReference>
<sequence>MDGGKYSSVYLFSRRRHSASDTRLTGNSGSTADHCDAACNPLFGTCPGSSSSVAPGSSTASASSAPTSSASAKVSTDGSCGGTNGYTCAGSTFGDCCSQYGWCGSTADHCANCNAAFGQC</sequence>
<dbReference type="PANTHER" id="PTHR46471">
    <property type="entry name" value="CHITIN DEACETYLASE"/>
    <property type="match status" value="1"/>
</dbReference>
<dbReference type="GO" id="GO:0008061">
    <property type="term" value="F:chitin binding"/>
    <property type="evidence" value="ECO:0007669"/>
    <property type="project" value="UniProtKB-UniRule"/>
</dbReference>
<evidence type="ECO:0000256" key="7">
    <source>
        <dbReference type="ARBA" id="ARBA00023285"/>
    </source>
</evidence>
<dbReference type="Gene3D" id="3.30.60.10">
    <property type="entry name" value="Endochitinase-like"/>
    <property type="match status" value="1"/>
</dbReference>
<proteinExistence type="predicted"/>
<organism evidence="11 12">
    <name type="scientific">Lophiostoma macrostomum CBS 122681</name>
    <dbReference type="NCBI Taxonomy" id="1314788"/>
    <lineage>
        <taxon>Eukaryota</taxon>
        <taxon>Fungi</taxon>
        <taxon>Dikarya</taxon>
        <taxon>Ascomycota</taxon>
        <taxon>Pezizomycotina</taxon>
        <taxon>Dothideomycetes</taxon>
        <taxon>Pleosporomycetidae</taxon>
        <taxon>Pleosporales</taxon>
        <taxon>Lophiostomataceae</taxon>
        <taxon>Lophiostoma</taxon>
    </lineage>
</organism>
<dbReference type="GO" id="GO:0016787">
    <property type="term" value="F:hydrolase activity"/>
    <property type="evidence" value="ECO:0007669"/>
    <property type="project" value="UniProtKB-KW"/>
</dbReference>
<dbReference type="OrthoDB" id="1193027at2759"/>
<keyword evidence="6" id="KW-0119">Carbohydrate metabolism</keyword>
<protein>
    <submittedName>
        <fullName evidence="11">Carbohydrate-binding module family 18 protein</fullName>
    </submittedName>
</protein>
<dbReference type="GO" id="GO:0046872">
    <property type="term" value="F:metal ion binding"/>
    <property type="evidence" value="ECO:0007669"/>
    <property type="project" value="UniProtKB-KW"/>
</dbReference>
<evidence type="ECO:0000256" key="1">
    <source>
        <dbReference type="ARBA" id="ARBA00001941"/>
    </source>
</evidence>
<evidence type="ECO:0000313" key="11">
    <source>
        <dbReference type="EMBL" id="KAF2652853.1"/>
    </source>
</evidence>
<keyword evidence="5" id="KW-0378">Hydrolase</keyword>
<dbReference type="InterPro" id="IPR001002">
    <property type="entry name" value="Chitin-bd_1"/>
</dbReference>
<reference evidence="11" key="1">
    <citation type="journal article" date="2020" name="Stud. Mycol.">
        <title>101 Dothideomycetes genomes: a test case for predicting lifestyles and emergence of pathogens.</title>
        <authorList>
            <person name="Haridas S."/>
            <person name="Albert R."/>
            <person name="Binder M."/>
            <person name="Bloem J."/>
            <person name="Labutti K."/>
            <person name="Salamov A."/>
            <person name="Andreopoulos B."/>
            <person name="Baker S."/>
            <person name="Barry K."/>
            <person name="Bills G."/>
            <person name="Bluhm B."/>
            <person name="Cannon C."/>
            <person name="Castanera R."/>
            <person name="Culley D."/>
            <person name="Daum C."/>
            <person name="Ezra D."/>
            <person name="Gonzalez J."/>
            <person name="Henrissat B."/>
            <person name="Kuo A."/>
            <person name="Liang C."/>
            <person name="Lipzen A."/>
            <person name="Lutzoni F."/>
            <person name="Magnuson J."/>
            <person name="Mondo S."/>
            <person name="Nolan M."/>
            <person name="Ohm R."/>
            <person name="Pangilinan J."/>
            <person name="Park H.-J."/>
            <person name="Ramirez L."/>
            <person name="Alfaro M."/>
            <person name="Sun H."/>
            <person name="Tritt A."/>
            <person name="Yoshinaga Y."/>
            <person name="Zwiers L.-H."/>
            <person name="Turgeon B."/>
            <person name="Goodwin S."/>
            <person name="Spatafora J."/>
            <person name="Crous P."/>
            <person name="Grigoriev I."/>
        </authorList>
    </citation>
    <scope>NUCLEOTIDE SEQUENCE</scope>
    <source>
        <strain evidence="11">CBS 122681</strain>
    </source>
</reference>
<feature type="domain" description="Chitin-binding type-1" evidence="10">
    <location>
        <begin position="77"/>
        <end position="120"/>
    </location>
</feature>
<evidence type="ECO:0000256" key="3">
    <source>
        <dbReference type="ARBA" id="ARBA00022723"/>
    </source>
</evidence>
<evidence type="ECO:0000313" key="12">
    <source>
        <dbReference type="Proteomes" id="UP000799324"/>
    </source>
</evidence>
<dbReference type="Proteomes" id="UP000799324">
    <property type="component" value="Unassembled WGS sequence"/>
</dbReference>
<evidence type="ECO:0000256" key="8">
    <source>
        <dbReference type="PROSITE-ProRule" id="PRU00261"/>
    </source>
</evidence>
<feature type="disulfide bond" evidence="8">
    <location>
        <begin position="96"/>
        <end position="110"/>
    </location>
</feature>
<gene>
    <name evidence="11" type="ORF">K491DRAFT_604048</name>
</gene>
<accession>A0A6A6T1T7</accession>
<evidence type="ECO:0000256" key="9">
    <source>
        <dbReference type="SAM" id="MobiDB-lite"/>
    </source>
</evidence>
<feature type="compositionally biased region" description="Low complexity" evidence="9">
    <location>
        <begin position="48"/>
        <end position="75"/>
    </location>
</feature>
<comment type="caution">
    <text evidence="8">Lacks conserved residue(s) required for the propagation of feature annotation.</text>
</comment>
<evidence type="ECO:0000256" key="6">
    <source>
        <dbReference type="ARBA" id="ARBA00023277"/>
    </source>
</evidence>
<evidence type="ECO:0000259" key="10">
    <source>
        <dbReference type="PROSITE" id="PS50941"/>
    </source>
</evidence>
<keyword evidence="12" id="KW-1185">Reference proteome</keyword>
<evidence type="ECO:0000256" key="5">
    <source>
        <dbReference type="ARBA" id="ARBA00022801"/>
    </source>
</evidence>
<feature type="non-terminal residue" evidence="11">
    <location>
        <position position="120"/>
    </location>
</feature>
<dbReference type="AlphaFoldDB" id="A0A6A6T1T7"/>
<dbReference type="InterPro" id="IPR036861">
    <property type="entry name" value="Endochitinase-like_sf"/>
</dbReference>
<keyword evidence="2 8" id="KW-0147">Chitin-binding</keyword>
<evidence type="ECO:0000256" key="4">
    <source>
        <dbReference type="ARBA" id="ARBA00022729"/>
    </source>
</evidence>
<keyword evidence="4" id="KW-0732">Signal</keyword>
<evidence type="ECO:0000256" key="2">
    <source>
        <dbReference type="ARBA" id="ARBA00022669"/>
    </source>
</evidence>
<dbReference type="EMBL" id="MU004392">
    <property type="protein sequence ID" value="KAF2652853.1"/>
    <property type="molecule type" value="Genomic_DNA"/>
</dbReference>
<keyword evidence="7" id="KW-0170">Cobalt</keyword>